<dbReference type="AlphaFoldDB" id="A0A0G1FVE1"/>
<evidence type="ECO:0000313" key="1">
    <source>
        <dbReference type="EMBL" id="KKS98961.1"/>
    </source>
</evidence>
<protein>
    <submittedName>
        <fullName evidence="1">Uncharacterized protein</fullName>
    </submittedName>
</protein>
<evidence type="ECO:0000313" key="2">
    <source>
        <dbReference type="Proteomes" id="UP000034090"/>
    </source>
</evidence>
<sequence length="201" mass="23602">MNKISEQPEKLTTSKMPRETESQYTAFLLYCEVGSVSKLIQAWQQICRNPVGELSVIFGNKLGDLPSERTIERWSVKYQWVKRADMKLKEDLEGLKKKSTQIRQRRAYTITEVFWSKLQALKKQIQTGEPATVPEVKALWEMMRIEWGESISKQEVVQGINEDEQRPLTEEEMIASKFLTEAEMKYNDYMLKLESKKEKKQ</sequence>
<reference evidence="1 2" key="1">
    <citation type="journal article" date="2015" name="Nature">
        <title>rRNA introns, odd ribosomes, and small enigmatic genomes across a large radiation of phyla.</title>
        <authorList>
            <person name="Brown C.T."/>
            <person name="Hug L.A."/>
            <person name="Thomas B.C."/>
            <person name="Sharon I."/>
            <person name="Castelle C.J."/>
            <person name="Singh A."/>
            <person name="Wilkins M.J."/>
            <person name="Williams K.H."/>
            <person name="Banfield J.F."/>
        </authorList>
    </citation>
    <scope>NUCLEOTIDE SEQUENCE [LARGE SCALE GENOMIC DNA]</scope>
</reference>
<comment type="caution">
    <text evidence="1">The sequence shown here is derived from an EMBL/GenBank/DDBJ whole genome shotgun (WGS) entry which is preliminary data.</text>
</comment>
<gene>
    <name evidence="1" type="ORF">UV74_C0001G0071</name>
</gene>
<dbReference type="Proteomes" id="UP000034090">
    <property type="component" value="Unassembled WGS sequence"/>
</dbReference>
<dbReference type="EMBL" id="LCFQ01000001">
    <property type="protein sequence ID" value="KKS98961.1"/>
    <property type="molecule type" value="Genomic_DNA"/>
</dbReference>
<dbReference type="STRING" id="1618578.UV74_C0001G0071"/>
<name>A0A0G1FVE1_9BACT</name>
<proteinExistence type="predicted"/>
<accession>A0A0G1FVE1</accession>
<organism evidence="1 2">
    <name type="scientific">Candidatus Woesebacteria bacterium GW2011_GWB1_43_14</name>
    <dbReference type="NCBI Taxonomy" id="1618578"/>
    <lineage>
        <taxon>Bacteria</taxon>
        <taxon>Candidatus Woeseibacteriota</taxon>
    </lineage>
</organism>